<name>A0A8H7Q0V1_9FUNG</name>
<feature type="domain" description="Pre-mRNA polyadenylation factor Fip1" evidence="6">
    <location>
        <begin position="165"/>
        <end position="207"/>
    </location>
</feature>
<dbReference type="Proteomes" id="UP000612746">
    <property type="component" value="Unassembled WGS sequence"/>
</dbReference>
<evidence type="ECO:0000256" key="2">
    <source>
        <dbReference type="ARBA" id="ARBA00007459"/>
    </source>
</evidence>
<dbReference type="InterPro" id="IPR007854">
    <property type="entry name" value="Fip1_dom"/>
</dbReference>
<feature type="compositionally biased region" description="Acidic residues" evidence="5">
    <location>
        <begin position="1"/>
        <end position="13"/>
    </location>
</feature>
<keyword evidence="3" id="KW-0507">mRNA processing</keyword>
<feature type="compositionally biased region" description="Low complexity" evidence="5">
    <location>
        <begin position="264"/>
        <end position="289"/>
    </location>
</feature>
<protein>
    <recommendedName>
        <fullName evidence="6">Pre-mRNA polyadenylation factor Fip1 domain-containing protein</fullName>
    </recommendedName>
</protein>
<gene>
    <name evidence="7" type="ORF">INT44_008854</name>
</gene>
<sequence>MNHVEDEDVDDFLYGDSGADKNEGPDSIDNQQESDKGKKPDEEEEDELYGLYRGGDDNDDAQDQRDDDGNDDDQSDTNDLDDSDDDLEIILDADESEQPAEGSQSNANQDAAGKNSLVNIKPNATGKVVVSTQQKQDGTSSAAKPAAGGIDLDAVGQLDGKPITDVELDSFEDKPWRKPGADITDYFNYGFNEATWRAYCNKQKILREGKGKMMGNMDMPPEMAAMGMMMPPMMDPAMGGMPPNAMMGLPMGMPMNMPPGGGNPNFRPGRPNGPPSNQGQGQGRNNNRGSMPMGRIRGSQEGGGDDKSNPSDNGDDFNPEEQHMNFPMNFPGAPPMGMFPPDMGPGGPMGGMPPFFNPNMAGPGGQMGFDGHGRGNPMMMMRGGGPMRPSRGRGSPAPGDHGSPNNDPRKRVIPPDDDSYNKRPRNR</sequence>
<dbReference type="Pfam" id="PF05182">
    <property type="entry name" value="Fip1"/>
    <property type="match status" value="1"/>
</dbReference>
<feature type="region of interest" description="Disordered" evidence="5">
    <location>
        <begin position="1"/>
        <end position="114"/>
    </location>
</feature>
<feature type="region of interest" description="Disordered" evidence="5">
    <location>
        <begin position="369"/>
        <end position="427"/>
    </location>
</feature>
<comment type="caution">
    <text evidence="7">The sequence shown here is derived from an EMBL/GenBank/DDBJ whole genome shotgun (WGS) entry which is preliminary data.</text>
</comment>
<keyword evidence="4" id="KW-0539">Nucleus</keyword>
<accession>A0A8H7Q0V1</accession>
<feature type="compositionally biased region" description="Low complexity" evidence="5">
    <location>
        <begin position="375"/>
        <end position="399"/>
    </location>
</feature>
<dbReference type="EMBL" id="JAEPRA010000006">
    <property type="protein sequence ID" value="KAG2183843.1"/>
    <property type="molecule type" value="Genomic_DNA"/>
</dbReference>
<evidence type="ECO:0000256" key="4">
    <source>
        <dbReference type="ARBA" id="ARBA00023242"/>
    </source>
</evidence>
<evidence type="ECO:0000256" key="1">
    <source>
        <dbReference type="ARBA" id="ARBA00004123"/>
    </source>
</evidence>
<dbReference type="GO" id="GO:0006397">
    <property type="term" value="P:mRNA processing"/>
    <property type="evidence" value="ECO:0007669"/>
    <property type="project" value="UniProtKB-KW"/>
</dbReference>
<evidence type="ECO:0000256" key="5">
    <source>
        <dbReference type="SAM" id="MobiDB-lite"/>
    </source>
</evidence>
<evidence type="ECO:0000256" key="3">
    <source>
        <dbReference type="ARBA" id="ARBA00022664"/>
    </source>
</evidence>
<comment type="similarity">
    <text evidence="2">Belongs to the FIP1 family.</text>
</comment>
<dbReference type="OrthoDB" id="1917198at2759"/>
<dbReference type="PANTHER" id="PTHR13484:SF0">
    <property type="entry name" value="PRE-MRNA 3'-END-PROCESSING FACTOR FIP1"/>
    <property type="match status" value="1"/>
</dbReference>
<proteinExistence type="inferred from homology"/>
<feature type="region of interest" description="Disordered" evidence="5">
    <location>
        <begin position="255"/>
        <end position="339"/>
    </location>
</feature>
<feature type="compositionally biased region" description="Acidic residues" evidence="5">
    <location>
        <begin position="57"/>
        <end position="98"/>
    </location>
</feature>
<keyword evidence="8" id="KW-1185">Reference proteome</keyword>
<dbReference type="AlphaFoldDB" id="A0A8H7Q0V1"/>
<organism evidence="7 8">
    <name type="scientific">Umbelopsis vinacea</name>
    <dbReference type="NCBI Taxonomy" id="44442"/>
    <lineage>
        <taxon>Eukaryota</taxon>
        <taxon>Fungi</taxon>
        <taxon>Fungi incertae sedis</taxon>
        <taxon>Mucoromycota</taxon>
        <taxon>Mucoromycotina</taxon>
        <taxon>Umbelopsidomycetes</taxon>
        <taxon>Umbelopsidales</taxon>
        <taxon>Umbelopsidaceae</taxon>
        <taxon>Umbelopsis</taxon>
    </lineage>
</organism>
<comment type="subcellular location">
    <subcellularLocation>
        <location evidence="1">Nucleus</location>
    </subcellularLocation>
</comment>
<evidence type="ECO:0000313" key="8">
    <source>
        <dbReference type="Proteomes" id="UP000612746"/>
    </source>
</evidence>
<dbReference type="GO" id="GO:0005847">
    <property type="term" value="C:mRNA cleavage and polyadenylation specificity factor complex"/>
    <property type="evidence" value="ECO:0007669"/>
    <property type="project" value="TreeGrafter"/>
</dbReference>
<reference evidence="7" key="1">
    <citation type="submission" date="2020-12" db="EMBL/GenBank/DDBJ databases">
        <title>Metabolic potential, ecology and presence of endohyphal bacteria is reflected in genomic diversity of Mucoromycotina.</title>
        <authorList>
            <person name="Muszewska A."/>
            <person name="Okrasinska A."/>
            <person name="Steczkiewicz K."/>
            <person name="Drgas O."/>
            <person name="Orlowska M."/>
            <person name="Perlinska-Lenart U."/>
            <person name="Aleksandrzak-Piekarczyk T."/>
            <person name="Szatraj K."/>
            <person name="Zielenkiewicz U."/>
            <person name="Pilsyk S."/>
            <person name="Malc E."/>
            <person name="Mieczkowski P."/>
            <person name="Kruszewska J.S."/>
            <person name="Biernat P."/>
            <person name="Pawlowska J."/>
        </authorList>
    </citation>
    <scope>NUCLEOTIDE SEQUENCE</scope>
    <source>
        <strain evidence="7">WA0000051536</strain>
    </source>
</reference>
<evidence type="ECO:0000259" key="6">
    <source>
        <dbReference type="Pfam" id="PF05182"/>
    </source>
</evidence>
<dbReference type="PANTHER" id="PTHR13484">
    <property type="entry name" value="FIP1-LIKE 1 PROTEIN"/>
    <property type="match status" value="1"/>
</dbReference>
<dbReference type="InterPro" id="IPR051187">
    <property type="entry name" value="Pre-mRNA_3'-end_processing_reg"/>
</dbReference>
<evidence type="ECO:0000313" key="7">
    <source>
        <dbReference type="EMBL" id="KAG2183843.1"/>
    </source>
</evidence>